<dbReference type="Proteomes" id="UP000676336">
    <property type="component" value="Unassembled WGS sequence"/>
</dbReference>
<protein>
    <submittedName>
        <fullName evidence="1">Uncharacterized protein</fullName>
    </submittedName>
</protein>
<evidence type="ECO:0000313" key="3">
    <source>
        <dbReference type="Proteomes" id="UP000663824"/>
    </source>
</evidence>
<proteinExistence type="predicted"/>
<comment type="caution">
    <text evidence="1">The sequence shown here is derived from an EMBL/GenBank/DDBJ whole genome shotgun (WGS) entry which is preliminary data.</text>
</comment>
<organism evidence="1 3">
    <name type="scientific">Rotaria magnacalcarata</name>
    <dbReference type="NCBI Taxonomy" id="392030"/>
    <lineage>
        <taxon>Eukaryota</taxon>
        <taxon>Metazoa</taxon>
        <taxon>Spiralia</taxon>
        <taxon>Gnathifera</taxon>
        <taxon>Rotifera</taxon>
        <taxon>Eurotatoria</taxon>
        <taxon>Bdelloidea</taxon>
        <taxon>Philodinida</taxon>
        <taxon>Philodinidae</taxon>
        <taxon>Rotaria</taxon>
    </lineage>
</organism>
<accession>A0A816MR21</accession>
<evidence type="ECO:0000313" key="1">
    <source>
        <dbReference type="EMBL" id="CAF2002726.1"/>
    </source>
</evidence>
<sequence length="34" mass="4075">YEAIDELGRYEVAEVDGEQELQLNKYQCDQREIK</sequence>
<dbReference type="Proteomes" id="UP000663824">
    <property type="component" value="Unassembled WGS sequence"/>
</dbReference>
<dbReference type="AlphaFoldDB" id="A0A816MR21"/>
<feature type="non-terminal residue" evidence="1">
    <location>
        <position position="1"/>
    </location>
</feature>
<reference evidence="1" key="1">
    <citation type="submission" date="2021-02" db="EMBL/GenBank/DDBJ databases">
        <authorList>
            <person name="Nowell W R."/>
        </authorList>
    </citation>
    <scope>NUCLEOTIDE SEQUENCE</scope>
</reference>
<dbReference type="EMBL" id="CAJNRE010003054">
    <property type="protein sequence ID" value="CAF2002726.1"/>
    <property type="molecule type" value="Genomic_DNA"/>
</dbReference>
<dbReference type="EMBL" id="CAJOBI010325797">
    <property type="protein sequence ID" value="CAF5191716.1"/>
    <property type="molecule type" value="Genomic_DNA"/>
</dbReference>
<evidence type="ECO:0000313" key="2">
    <source>
        <dbReference type="EMBL" id="CAF5191716.1"/>
    </source>
</evidence>
<name>A0A816MR21_9BILA</name>
<gene>
    <name evidence="1" type="ORF">MBJ925_LOCUS8307</name>
    <name evidence="2" type="ORF">SMN809_LOCUS72479</name>
</gene>